<gene>
    <name evidence="1" type="ORF">MW7_010490</name>
</gene>
<reference evidence="1" key="1">
    <citation type="submission" date="2019-05" db="EMBL/GenBank/DDBJ databases">
        <title>Revised genome assembly of Burkholderiaceae (previously Ralstonia) sp. PBA.</title>
        <authorList>
            <person name="Gan H.M."/>
        </authorList>
    </citation>
    <scope>NUCLEOTIDE SEQUENCE</scope>
    <source>
        <strain evidence="1">PBA</strain>
    </source>
</reference>
<accession>A0ACD3SNY0</accession>
<evidence type="ECO:0000313" key="2">
    <source>
        <dbReference type="Proteomes" id="UP000004277"/>
    </source>
</evidence>
<name>A0ACD3SNY0_9BURK</name>
<sequence length="382" mass="40572">MKTAFHKTVLQLALLSTALAFGTTGAQAEDIKLGFAAPMTGAQAQYGKDMQHGIVLAIEEFNATHPKIGGKEVKFVLLSEDDQADPKTGSVVAQKLVDKGIQGMLGHFNSGTSIPASTVYSRAGIPQIAMATAPEYTRQGFKNTFRMMTSDTQQGSVIGAFAVKKLGAKTIAIVDDRTAYGQGLADEFEKAAKAAGGKIVRREFTNDKAVDFKAVLTNIKRSNPDIIFFGGAEAQSAPMAKQMKELGLKAPLVSGEMSKTDNFIKLAGPAANGTVVSLAGLPLDQMPGGPGYKQRYEKRFGSKVETYSPYAYDGAMAMMKAMVKANSAEPAKYLPVLAKTSMIGVTTRNLAYDARGDLKDGGITVYKVVDGQWTVLESVGGK</sequence>
<dbReference type="EMBL" id="AKCV02000017">
    <property type="protein sequence ID" value="TMS57889.1"/>
    <property type="molecule type" value="Genomic_DNA"/>
</dbReference>
<dbReference type="Proteomes" id="UP000004277">
    <property type="component" value="Unassembled WGS sequence"/>
</dbReference>
<proteinExistence type="predicted"/>
<organism evidence="1 2">
    <name type="scientific">Imbroritus primus</name>
    <dbReference type="NCBI Taxonomy" id="3058603"/>
    <lineage>
        <taxon>Bacteria</taxon>
        <taxon>Pseudomonadati</taxon>
        <taxon>Pseudomonadota</taxon>
        <taxon>Betaproteobacteria</taxon>
        <taxon>Burkholderiales</taxon>
        <taxon>Burkholderiaceae</taxon>
        <taxon>Imbroritus</taxon>
    </lineage>
</organism>
<evidence type="ECO:0000313" key="1">
    <source>
        <dbReference type="EMBL" id="TMS57889.1"/>
    </source>
</evidence>
<keyword evidence="2" id="KW-1185">Reference proteome</keyword>
<protein>
    <submittedName>
        <fullName evidence="1">Branched-chain amino acid ABC transporter substrate-binding protein</fullName>
    </submittedName>
</protein>
<comment type="caution">
    <text evidence="1">The sequence shown here is derived from an EMBL/GenBank/DDBJ whole genome shotgun (WGS) entry which is preliminary data.</text>
</comment>